<dbReference type="PANTHER" id="PTHR33867">
    <property type="entry name" value="RIBOSOME MATURATION FACTOR RIMP"/>
    <property type="match status" value="1"/>
</dbReference>
<evidence type="ECO:0000313" key="7">
    <source>
        <dbReference type="Proteomes" id="UP000526184"/>
    </source>
</evidence>
<sequence length="164" mass="18987">MDEILIKIEKEIQPYLDENSLELADIEYVREGGYNFLRIYVESINGNTSLDDCVMLSTKIDDIVDNLIDDKFYLEVSTPGLERKLKKEKDFIRFTGKKISVKTKSNIENKKSFEGILLGFENNKILLEDDVISKIEIPLEKVKTAKLIFNLSDKIFKEDVENEV</sequence>
<comment type="subcellular location">
    <subcellularLocation>
        <location evidence="3">Cytoplasm</location>
    </subcellularLocation>
</comment>
<dbReference type="SUPFAM" id="SSF74942">
    <property type="entry name" value="YhbC-like, C-terminal domain"/>
    <property type="match status" value="1"/>
</dbReference>
<dbReference type="GO" id="GO:0005829">
    <property type="term" value="C:cytosol"/>
    <property type="evidence" value="ECO:0007669"/>
    <property type="project" value="TreeGrafter"/>
</dbReference>
<keyword evidence="1 3" id="KW-0963">Cytoplasm</keyword>
<protein>
    <recommendedName>
        <fullName evidence="3">Ribosome maturation factor RimP</fullName>
    </recommendedName>
</protein>
<dbReference type="PANTHER" id="PTHR33867:SF1">
    <property type="entry name" value="RIBOSOME MATURATION FACTOR RIMP"/>
    <property type="match status" value="1"/>
</dbReference>
<dbReference type="InterPro" id="IPR036847">
    <property type="entry name" value="RimP_C_sf"/>
</dbReference>
<feature type="domain" description="Ribosome maturation factor RimP N-terminal" evidence="4">
    <location>
        <begin position="12"/>
        <end position="82"/>
    </location>
</feature>
<dbReference type="InterPro" id="IPR028989">
    <property type="entry name" value="RimP_N"/>
</dbReference>
<dbReference type="InterPro" id="IPR028998">
    <property type="entry name" value="RimP_C"/>
</dbReference>
<dbReference type="EMBL" id="JABMKT010000002">
    <property type="protein sequence ID" value="NYV27382.1"/>
    <property type="molecule type" value="Genomic_DNA"/>
</dbReference>
<dbReference type="OrthoDB" id="9805006at2"/>
<evidence type="ECO:0000313" key="6">
    <source>
        <dbReference type="EMBL" id="NYV27382.1"/>
    </source>
</evidence>
<comment type="caution">
    <text evidence="6">The sequence shown here is derived from an EMBL/GenBank/DDBJ whole genome shotgun (WGS) entry which is preliminary data.</text>
</comment>
<keyword evidence="7" id="KW-1185">Reference proteome</keyword>
<dbReference type="GO" id="GO:0000028">
    <property type="term" value="P:ribosomal small subunit assembly"/>
    <property type="evidence" value="ECO:0007669"/>
    <property type="project" value="TreeGrafter"/>
</dbReference>
<dbReference type="InterPro" id="IPR003728">
    <property type="entry name" value="Ribosome_maturation_RimP"/>
</dbReference>
<evidence type="ECO:0000256" key="1">
    <source>
        <dbReference type="ARBA" id="ARBA00022490"/>
    </source>
</evidence>
<comment type="function">
    <text evidence="3">Required for maturation of 30S ribosomal subunits.</text>
</comment>
<evidence type="ECO:0000259" key="4">
    <source>
        <dbReference type="Pfam" id="PF02576"/>
    </source>
</evidence>
<dbReference type="Pfam" id="PF17384">
    <property type="entry name" value="DUF150_C"/>
    <property type="match status" value="1"/>
</dbReference>
<dbReference type="Pfam" id="PF02576">
    <property type="entry name" value="RimP_N"/>
    <property type="match status" value="1"/>
</dbReference>
<accession>A0A7Z0T9X5</accession>
<reference evidence="6 7" key="1">
    <citation type="submission" date="2020-05" db="EMBL/GenBank/DDBJ databases">
        <title>Streptobacillus felis strain LHL191014123.</title>
        <authorList>
            <person name="Fawzy A."/>
            <person name="Rau J."/>
            <person name="Risse K."/>
            <person name="Schauerte N."/>
            <person name="Geiger C."/>
            <person name="Blom J."/>
            <person name="Imirzalioglu C."/>
            <person name="Falgenhauer J."/>
            <person name="Bach A."/>
            <person name="Herden C."/>
            <person name="Eisenberg T."/>
        </authorList>
    </citation>
    <scope>NUCLEOTIDE SEQUENCE [LARGE SCALE GENOMIC DNA]</scope>
    <source>
        <strain evidence="6 7">LHL191014123</strain>
    </source>
</reference>
<organism evidence="6 7">
    <name type="scientific">Streptobacillus felis</name>
    <dbReference type="NCBI Taxonomy" id="1384509"/>
    <lineage>
        <taxon>Bacteria</taxon>
        <taxon>Fusobacteriati</taxon>
        <taxon>Fusobacteriota</taxon>
        <taxon>Fusobacteriia</taxon>
        <taxon>Fusobacteriales</taxon>
        <taxon>Leptotrichiaceae</taxon>
        <taxon>Streptobacillus</taxon>
    </lineage>
</organism>
<dbReference type="InterPro" id="IPR035956">
    <property type="entry name" value="RimP_N_sf"/>
</dbReference>
<dbReference type="Gene3D" id="3.30.300.70">
    <property type="entry name" value="RimP-like superfamily, N-terminal"/>
    <property type="match status" value="1"/>
</dbReference>
<comment type="similarity">
    <text evidence="3">Belongs to the RimP family.</text>
</comment>
<evidence type="ECO:0000256" key="2">
    <source>
        <dbReference type="ARBA" id="ARBA00022517"/>
    </source>
</evidence>
<dbReference type="RefSeq" id="WP_067321737.1">
    <property type="nucleotide sequence ID" value="NZ_CBCRWS010000024.1"/>
</dbReference>
<name>A0A7Z0T9X5_9FUSO</name>
<evidence type="ECO:0000259" key="5">
    <source>
        <dbReference type="Pfam" id="PF17384"/>
    </source>
</evidence>
<dbReference type="GO" id="GO:0006412">
    <property type="term" value="P:translation"/>
    <property type="evidence" value="ECO:0007669"/>
    <property type="project" value="TreeGrafter"/>
</dbReference>
<feature type="domain" description="Ribosome maturation factor RimP C-terminal" evidence="5">
    <location>
        <begin position="85"/>
        <end position="149"/>
    </location>
</feature>
<dbReference type="AlphaFoldDB" id="A0A7Z0T9X5"/>
<dbReference type="SUPFAM" id="SSF75420">
    <property type="entry name" value="YhbC-like, N-terminal domain"/>
    <property type="match status" value="1"/>
</dbReference>
<dbReference type="Proteomes" id="UP000526184">
    <property type="component" value="Unassembled WGS sequence"/>
</dbReference>
<dbReference type="HAMAP" id="MF_01077">
    <property type="entry name" value="RimP"/>
    <property type="match status" value="1"/>
</dbReference>
<dbReference type="CDD" id="cd01734">
    <property type="entry name" value="YlxS_C"/>
    <property type="match status" value="1"/>
</dbReference>
<proteinExistence type="inferred from homology"/>
<dbReference type="Gene3D" id="2.30.30.180">
    <property type="entry name" value="Ribosome maturation factor RimP, C-terminal domain"/>
    <property type="match status" value="1"/>
</dbReference>
<evidence type="ECO:0000256" key="3">
    <source>
        <dbReference type="HAMAP-Rule" id="MF_01077"/>
    </source>
</evidence>
<keyword evidence="2 3" id="KW-0690">Ribosome biogenesis</keyword>
<gene>
    <name evidence="3" type="primary">rimP</name>
    <name evidence="6" type="ORF">HP397_00890</name>
</gene>